<evidence type="ECO:0000313" key="2">
    <source>
        <dbReference type="EMBL" id="RBA38333.1"/>
    </source>
</evidence>
<dbReference type="SUPFAM" id="SSF109854">
    <property type="entry name" value="DinB/YfiT-like putative metalloenzymes"/>
    <property type="match status" value="1"/>
</dbReference>
<feature type="domain" description="Mycothiol-dependent maleylpyruvate isomerase metal-binding" evidence="1">
    <location>
        <begin position="11"/>
        <end position="47"/>
    </location>
</feature>
<organism evidence="2 3">
    <name type="scientific">Dietzia maris</name>
    <dbReference type="NCBI Taxonomy" id="37915"/>
    <lineage>
        <taxon>Bacteria</taxon>
        <taxon>Bacillati</taxon>
        <taxon>Actinomycetota</taxon>
        <taxon>Actinomycetes</taxon>
        <taxon>Mycobacteriales</taxon>
        <taxon>Dietziaceae</taxon>
        <taxon>Dietzia</taxon>
    </lineage>
</organism>
<dbReference type="NCBIfam" id="TIGR03083">
    <property type="entry name" value="maleylpyruvate isomerase family mycothiol-dependent enzyme"/>
    <property type="match status" value="1"/>
</dbReference>
<protein>
    <submittedName>
        <fullName evidence="2">TIGR03085 family protein</fullName>
    </submittedName>
</protein>
<gene>
    <name evidence="2" type="ORF">DQ226_05245</name>
</gene>
<dbReference type="EMBL" id="QNTT01000009">
    <property type="protein sequence ID" value="RBA38333.1"/>
    <property type="molecule type" value="Genomic_DNA"/>
</dbReference>
<dbReference type="Proteomes" id="UP000252187">
    <property type="component" value="Unassembled WGS sequence"/>
</dbReference>
<dbReference type="InterPro" id="IPR024344">
    <property type="entry name" value="MDMPI_metal-binding"/>
</dbReference>
<dbReference type="NCBIfam" id="TIGR03085">
    <property type="entry name" value="TIGR03085 family metal-binding protein"/>
    <property type="match status" value="1"/>
</dbReference>
<proteinExistence type="predicted"/>
<dbReference type="GO" id="GO:0046872">
    <property type="term" value="F:metal ion binding"/>
    <property type="evidence" value="ECO:0007669"/>
    <property type="project" value="InterPro"/>
</dbReference>
<dbReference type="InterPro" id="IPR034660">
    <property type="entry name" value="DinB/YfiT-like"/>
</dbReference>
<sequence>MSPGRPTLAQRERSALVESMRATGPDAPTLCEGWTTRDLAAHLVVREYRPDAAAGIVVPALADRMEHLRLREAERPWEDLLDTIAGGAPWYSPLRYADRVANLAEYLVHHEDVRRGRPGWAPREFEVDDLERVWSLATTVAKTFLRKVAARVDLRTPAHVGSATIASVSTGAALAPLVSITADPVEFLLWTFGRDEVEIDISGAQRGIDALEAVPRGI</sequence>
<dbReference type="Pfam" id="PF11716">
    <property type="entry name" value="MDMPI_N"/>
    <property type="match status" value="1"/>
</dbReference>
<dbReference type="AlphaFoldDB" id="A0A365PCQ1"/>
<dbReference type="InterPro" id="IPR017519">
    <property type="entry name" value="CHP03085"/>
</dbReference>
<comment type="caution">
    <text evidence="2">The sequence shown here is derived from an EMBL/GenBank/DDBJ whole genome shotgun (WGS) entry which is preliminary data.</text>
</comment>
<name>A0A365PCQ1_9ACTN</name>
<evidence type="ECO:0000259" key="1">
    <source>
        <dbReference type="Pfam" id="PF11716"/>
    </source>
</evidence>
<evidence type="ECO:0000313" key="3">
    <source>
        <dbReference type="Proteomes" id="UP000252187"/>
    </source>
</evidence>
<reference evidence="2 3" key="1">
    <citation type="submission" date="2018-06" db="EMBL/GenBank/DDBJ databases">
        <title>Whole genome sequencing of four bacterial strains from South Shetland trench revealing bio-synthetic gene clusters.</title>
        <authorList>
            <person name="Abdel-Mageed W.M."/>
            <person name="Lehri B."/>
            <person name="Jarmusch S.A."/>
            <person name="Miranda K."/>
            <person name="Goodfellow M."/>
            <person name="Jaspars M."/>
            <person name="Karlyshev A.V."/>
        </authorList>
    </citation>
    <scope>NUCLEOTIDE SEQUENCE [LARGE SCALE GENOMIC DNA]</scope>
    <source>
        <strain evidence="2 3">SST1</strain>
    </source>
</reference>
<accession>A0A365PCQ1</accession>
<dbReference type="InterPro" id="IPR017517">
    <property type="entry name" value="Maleyloyr_isom"/>
</dbReference>